<evidence type="ECO:0000256" key="4">
    <source>
        <dbReference type="SAM" id="MobiDB-lite"/>
    </source>
</evidence>
<feature type="region of interest" description="Disordered" evidence="4">
    <location>
        <begin position="21"/>
        <end position="115"/>
    </location>
</feature>
<sequence>MFFVRMSIILIVIASWKLSRSPFWGNTPTTTTPRPTTTTSKPTTTAPPPKPTTTTPPPTTTTTPKPTTTTTTTTPKPTTTTPPPTKAPPKTTEAPPKQTIPIHEDIPSDTKPPPAPKLKVIKKGEEFIVVAETGASRLRKYYLKGERKGTWQVFLDNLPGHPDNLSPAEDGFWVPLVAPSDKENPSLLGSLAKVPLVRKFLLRLVYLIQTPFRLISNAVPNVYTQKIYHAIGHFETSNWLFGPRVTILKVDWTGKIVAALHGTDGQLGGICHLLQVGEHYYLGSPFSKYMGRVKVPQHLMSKKESLRVFLQCDDVCFGFCRVGQPAELQGVLELNGYLNEGERLLEGRVHGPEHLLAVGGSIYTGIQGGEVIRINGDHITHVAKFGAPCEGAYEEAKCGRPLGMSLDVKKDHLIVADAFYGIWQVNLVNGKKQLLVSMNQEVKGTTPRRPKIANSVAVHSSGDIYWTDSCSDFGLDDGMFTMLANPAGRLIHYDRARNVSTTLIDEMLFAIFRITPCTL</sequence>
<dbReference type="InterPro" id="IPR018119">
    <property type="entry name" value="Strictosidine_synth_cons-reg"/>
</dbReference>
<evidence type="ECO:0000313" key="7">
    <source>
        <dbReference type="EnsemblMetazoa" id="PPAI003334-PA"/>
    </source>
</evidence>
<organism evidence="7 8">
    <name type="scientific">Phlebotomus papatasi</name>
    <name type="common">Sandfly</name>
    <dbReference type="NCBI Taxonomy" id="29031"/>
    <lineage>
        <taxon>Eukaryota</taxon>
        <taxon>Metazoa</taxon>
        <taxon>Ecdysozoa</taxon>
        <taxon>Arthropoda</taxon>
        <taxon>Hexapoda</taxon>
        <taxon>Insecta</taxon>
        <taxon>Pterygota</taxon>
        <taxon>Neoptera</taxon>
        <taxon>Endopterygota</taxon>
        <taxon>Diptera</taxon>
        <taxon>Nematocera</taxon>
        <taxon>Psychodoidea</taxon>
        <taxon>Psychodidae</taxon>
        <taxon>Phlebotomus</taxon>
        <taxon>Phlebotomus</taxon>
    </lineage>
</organism>
<evidence type="ECO:0000259" key="6">
    <source>
        <dbReference type="Pfam" id="PF03088"/>
    </source>
</evidence>
<reference evidence="7" key="1">
    <citation type="submission" date="2022-08" db="UniProtKB">
        <authorList>
            <consortium name="EnsemblMetazoa"/>
        </authorList>
    </citation>
    <scope>IDENTIFICATION</scope>
    <source>
        <strain evidence="7">Israel</strain>
    </source>
</reference>
<feature type="compositionally biased region" description="Low complexity" evidence="4">
    <location>
        <begin position="27"/>
        <end position="44"/>
    </location>
</feature>
<feature type="compositionally biased region" description="Pro residues" evidence="4">
    <location>
        <begin position="45"/>
        <end position="59"/>
    </location>
</feature>
<proteinExistence type="inferred from homology"/>
<dbReference type="PRINTS" id="PR01217">
    <property type="entry name" value="PRICHEXTENSN"/>
</dbReference>
<keyword evidence="8" id="KW-1185">Reference proteome</keyword>
<feature type="domain" description="Strictosidine synthase conserved region" evidence="6">
    <location>
        <begin position="454"/>
        <end position="510"/>
    </location>
</feature>
<dbReference type="GO" id="GO:0012505">
    <property type="term" value="C:endomembrane system"/>
    <property type="evidence" value="ECO:0007669"/>
    <property type="project" value="TreeGrafter"/>
</dbReference>
<dbReference type="Proteomes" id="UP000092462">
    <property type="component" value="Unassembled WGS sequence"/>
</dbReference>
<dbReference type="PANTHER" id="PTHR10426">
    <property type="entry name" value="STRICTOSIDINE SYNTHASE-RELATED"/>
    <property type="match status" value="1"/>
</dbReference>
<accession>A0A1B0D711</accession>
<dbReference type="EnsemblMetazoa" id="PPAI003334-RA">
    <property type="protein sequence ID" value="PPAI003334-PA"/>
    <property type="gene ID" value="PPAI003334"/>
</dbReference>
<feature type="compositionally biased region" description="Low complexity" evidence="4">
    <location>
        <begin position="88"/>
        <end position="97"/>
    </location>
</feature>
<comment type="similarity">
    <text evidence="1">Belongs to the strictosidine synthase family.</text>
</comment>
<evidence type="ECO:0000256" key="2">
    <source>
        <dbReference type="ARBA" id="ARBA00022553"/>
    </source>
</evidence>
<feature type="compositionally biased region" description="Low complexity" evidence="4">
    <location>
        <begin position="60"/>
        <end position="79"/>
    </location>
</feature>
<dbReference type="EMBL" id="AJVK01012284">
    <property type="status" value="NOT_ANNOTATED_CDS"/>
    <property type="molecule type" value="Genomic_DNA"/>
</dbReference>
<evidence type="ECO:0000313" key="8">
    <source>
        <dbReference type="Proteomes" id="UP000092462"/>
    </source>
</evidence>
<feature type="chain" id="PRO_5043769527" description="Strictosidine synthase conserved region domain-containing protein" evidence="5">
    <location>
        <begin position="22"/>
        <end position="519"/>
    </location>
</feature>
<keyword evidence="3" id="KW-0325">Glycoprotein</keyword>
<dbReference type="Pfam" id="PF03088">
    <property type="entry name" value="Str_synth"/>
    <property type="match status" value="1"/>
</dbReference>
<dbReference type="PANTHER" id="PTHR10426:SF88">
    <property type="entry name" value="ADIPOCYTE PLASMA MEMBRANE-ASSOCIATED PROTEIN HEMOMUCIN-RELATED"/>
    <property type="match status" value="1"/>
</dbReference>
<feature type="signal peptide" evidence="5">
    <location>
        <begin position="1"/>
        <end position="21"/>
    </location>
</feature>
<dbReference type="GO" id="GO:0016787">
    <property type="term" value="F:hydrolase activity"/>
    <property type="evidence" value="ECO:0007669"/>
    <property type="project" value="TreeGrafter"/>
</dbReference>
<keyword evidence="5" id="KW-0732">Signal</keyword>
<dbReference type="VEuPathDB" id="VectorBase:PPAPM1_007389"/>
<protein>
    <recommendedName>
        <fullName evidence="6">Strictosidine synthase conserved region domain-containing protein</fullName>
    </recommendedName>
</protein>
<evidence type="ECO:0000256" key="3">
    <source>
        <dbReference type="ARBA" id="ARBA00023180"/>
    </source>
</evidence>
<dbReference type="Pfam" id="PF20067">
    <property type="entry name" value="SSL_N"/>
    <property type="match status" value="1"/>
</dbReference>
<evidence type="ECO:0000256" key="1">
    <source>
        <dbReference type="ARBA" id="ARBA00009191"/>
    </source>
</evidence>
<dbReference type="Gene3D" id="2.120.10.30">
    <property type="entry name" value="TolB, C-terminal domain"/>
    <property type="match status" value="2"/>
</dbReference>
<name>A0A1B0D711_PHLPP</name>
<dbReference type="SUPFAM" id="SSF63829">
    <property type="entry name" value="Calcium-dependent phosphotriesterase"/>
    <property type="match status" value="2"/>
</dbReference>
<dbReference type="InterPro" id="IPR011042">
    <property type="entry name" value="6-blade_b-propeller_TolB-like"/>
</dbReference>
<dbReference type="AlphaFoldDB" id="A0A1B0D711"/>
<keyword evidence="2" id="KW-0597">Phosphoprotein</keyword>
<dbReference type="VEuPathDB" id="VectorBase:PPAI003334"/>
<evidence type="ECO:0000256" key="5">
    <source>
        <dbReference type="SAM" id="SignalP"/>
    </source>
</evidence>